<protein>
    <submittedName>
        <fullName evidence="1">Uncharacterized protein</fullName>
    </submittedName>
</protein>
<name>A0A3M6QY47_9BURK</name>
<keyword evidence="2" id="KW-1185">Reference proteome</keyword>
<evidence type="ECO:0000313" key="2">
    <source>
        <dbReference type="Proteomes" id="UP000278006"/>
    </source>
</evidence>
<dbReference type="OrthoDB" id="7268746at2"/>
<proteinExistence type="predicted"/>
<sequence>MTKINMQPFSIIYSNFPHCKEWQDDSFMGNLHENCIINYEKYWLLEWAILQVTPMDKTKDARHLLWPLFNIFSRSMELFMAHSSREDGYSIVNIDDYHLSDFAERFILIFEGFFKGELPSPAAILSYEERNPLLELD</sequence>
<organism evidence="1 2">
    <name type="scientific">Corticibacter populi</name>
    <dbReference type="NCBI Taxonomy" id="1550736"/>
    <lineage>
        <taxon>Bacteria</taxon>
        <taxon>Pseudomonadati</taxon>
        <taxon>Pseudomonadota</taxon>
        <taxon>Betaproteobacteria</taxon>
        <taxon>Burkholderiales</taxon>
        <taxon>Comamonadaceae</taxon>
        <taxon>Corticibacter</taxon>
    </lineage>
</organism>
<comment type="caution">
    <text evidence="1">The sequence shown here is derived from an EMBL/GenBank/DDBJ whole genome shotgun (WGS) entry which is preliminary data.</text>
</comment>
<accession>A0A3M6QY47</accession>
<evidence type="ECO:0000313" key="1">
    <source>
        <dbReference type="EMBL" id="RMX07841.1"/>
    </source>
</evidence>
<dbReference type="Proteomes" id="UP000278006">
    <property type="component" value="Unassembled WGS sequence"/>
</dbReference>
<dbReference type="AlphaFoldDB" id="A0A3M6QY47"/>
<reference evidence="1 2" key="1">
    <citation type="submission" date="2018-10" db="EMBL/GenBank/DDBJ databases">
        <title>Draft genome of Cortibacter populi DSM10536.</title>
        <authorList>
            <person name="Bernier A.-M."/>
            <person name="Bernard K."/>
        </authorList>
    </citation>
    <scope>NUCLEOTIDE SEQUENCE [LARGE SCALE GENOMIC DNA]</scope>
    <source>
        <strain evidence="1 2">DSM 105136</strain>
    </source>
</reference>
<dbReference type="RefSeq" id="WP_122225963.1">
    <property type="nucleotide sequence ID" value="NZ_RDQO01000001.1"/>
</dbReference>
<dbReference type="EMBL" id="RDQO01000001">
    <property type="protein sequence ID" value="RMX07841.1"/>
    <property type="molecule type" value="Genomic_DNA"/>
</dbReference>
<gene>
    <name evidence="1" type="ORF">D8I35_01560</name>
</gene>